<comment type="caution">
    <text evidence="1">The sequence shown here is derived from an EMBL/GenBank/DDBJ whole genome shotgun (WGS) entry which is preliminary data.</text>
</comment>
<accession>A0A7D9JHU3</accession>
<dbReference type="EMBL" id="CACRXK020016605">
    <property type="protein sequence ID" value="CAB4030070.1"/>
    <property type="molecule type" value="Genomic_DNA"/>
</dbReference>
<name>A0A7D9JHU3_PARCT</name>
<dbReference type="Proteomes" id="UP001152795">
    <property type="component" value="Unassembled WGS sequence"/>
</dbReference>
<protein>
    <submittedName>
        <fullName evidence="1">Uncharacterized protein</fullName>
    </submittedName>
</protein>
<dbReference type="AlphaFoldDB" id="A0A7D9JHU3"/>
<keyword evidence="2" id="KW-1185">Reference proteome</keyword>
<reference evidence="1" key="1">
    <citation type="submission" date="2020-04" db="EMBL/GenBank/DDBJ databases">
        <authorList>
            <person name="Alioto T."/>
            <person name="Alioto T."/>
            <person name="Gomez Garrido J."/>
        </authorList>
    </citation>
    <scope>NUCLEOTIDE SEQUENCE</scope>
    <source>
        <strain evidence="1">A484AB</strain>
    </source>
</reference>
<evidence type="ECO:0000313" key="1">
    <source>
        <dbReference type="EMBL" id="CAB4030070.1"/>
    </source>
</evidence>
<proteinExistence type="predicted"/>
<sequence>MLKKVKPKQEVEQKKKVEEANCADVFEEFVASFEGAASKGKTFVRGNVVNPGQAKGITENLPLF</sequence>
<evidence type="ECO:0000313" key="2">
    <source>
        <dbReference type="Proteomes" id="UP001152795"/>
    </source>
</evidence>
<gene>
    <name evidence="1" type="ORF">PACLA_8A026554</name>
</gene>
<organism evidence="1 2">
    <name type="scientific">Paramuricea clavata</name>
    <name type="common">Red gorgonian</name>
    <name type="synonym">Violescent sea-whip</name>
    <dbReference type="NCBI Taxonomy" id="317549"/>
    <lineage>
        <taxon>Eukaryota</taxon>
        <taxon>Metazoa</taxon>
        <taxon>Cnidaria</taxon>
        <taxon>Anthozoa</taxon>
        <taxon>Octocorallia</taxon>
        <taxon>Malacalcyonacea</taxon>
        <taxon>Plexauridae</taxon>
        <taxon>Paramuricea</taxon>
    </lineage>
</organism>